<dbReference type="VEuPathDB" id="PiroplasmaDB:BEWA_047600"/>
<evidence type="ECO:0000313" key="4">
    <source>
        <dbReference type="Proteomes" id="UP000031512"/>
    </source>
</evidence>
<protein>
    <submittedName>
        <fullName evidence="3">Uncharacterized protein</fullName>
    </submittedName>
</protein>
<evidence type="ECO:0000256" key="1">
    <source>
        <dbReference type="SAM" id="MobiDB-lite"/>
    </source>
</evidence>
<accession>L1LAJ7</accession>
<dbReference type="Proteomes" id="UP000031512">
    <property type="component" value="Unassembled WGS sequence"/>
</dbReference>
<dbReference type="RefSeq" id="XP_004831747.1">
    <property type="nucleotide sequence ID" value="XM_004831690.1"/>
</dbReference>
<comment type="caution">
    <text evidence="3">The sequence shown here is derived from an EMBL/GenBank/DDBJ whole genome shotgun (WGS) entry which is preliminary data.</text>
</comment>
<feature type="compositionally biased region" description="Basic and acidic residues" evidence="1">
    <location>
        <begin position="24"/>
        <end position="33"/>
    </location>
</feature>
<keyword evidence="2" id="KW-0812">Transmembrane</keyword>
<evidence type="ECO:0000256" key="2">
    <source>
        <dbReference type="SAM" id="Phobius"/>
    </source>
</evidence>
<evidence type="ECO:0000313" key="3">
    <source>
        <dbReference type="EMBL" id="EKX72295.1"/>
    </source>
</evidence>
<dbReference type="KEGG" id="beq:BEWA_047600"/>
<keyword evidence="2" id="KW-1133">Transmembrane helix</keyword>
<keyword evidence="2" id="KW-0472">Membrane</keyword>
<reference evidence="3 4" key="1">
    <citation type="journal article" date="2012" name="BMC Genomics">
        <title>Comparative genomic analysis and phylogenetic position of Theileria equi.</title>
        <authorList>
            <person name="Kappmeyer L.S."/>
            <person name="Thiagarajan M."/>
            <person name="Herndon D.R."/>
            <person name="Ramsay J.D."/>
            <person name="Caler E."/>
            <person name="Djikeng A."/>
            <person name="Gillespie J.J."/>
            <person name="Lau A.O."/>
            <person name="Roalson E.H."/>
            <person name="Silva J.C."/>
            <person name="Silva M.G."/>
            <person name="Suarez C.E."/>
            <person name="Ueti M.W."/>
            <person name="Nene V.M."/>
            <person name="Mealey R.H."/>
            <person name="Knowles D.P."/>
            <person name="Brayton K.A."/>
        </authorList>
    </citation>
    <scope>NUCLEOTIDE SEQUENCE [LARGE SCALE GENOMIC DNA]</scope>
    <source>
        <strain evidence="3 4">WA</strain>
    </source>
</reference>
<dbReference type="GeneID" id="15804048"/>
<feature type="region of interest" description="Disordered" evidence="1">
    <location>
        <begin position="1"/>
        <end position="33"/>
    </location>
</feature>
<organism evidence="3 4">
    <name type="scientific">Theileria equi strain WA</name>
    <dbReference type="NCBI Taxonomy" id="1537102"/>
    <lineage>
        <taxon>Eukaryota</taxon>
        <taxon>Sar</taxon>
        <taxon>Alveolata</taxon>
        <taxon>Apicomplexa</taxon>
        <taxon>Aconoidasida</taxon>
        <taxon>Piroplasmida</taxon>
        <taxon>Theileriidae</taxon>
        <taxon>Theileria</taxon>
    </lineage>
</organism>
<name>L1LAJ7_THEEQ</name>
<feature type="transmembrane region" description="Helical" evidence="2">
    <location>
        <begin position="481"/>
        <end position="504"/>
    </location>
</feature>
<sequence>MTNSGVDLDIDPKKKDNPGSGIKGDVKDDHPQGYKRYEYKKSSKPLEITGFKYDKHKLLNLISISGIQITKVVTYFDKKGNKLLVIHVEASKEHYYYTNISDGPVNGETKFDSFVTVGKNALNENSEIKTILKMVENGERPKPEEVPNLKSKLRDLSENLIINLNEAEKSSVSFGKYNAGEKKEIHFDKKISTDFSYIIHCYGLTDFTVTSIKTKTGDIPSGIIPTKRIRKLKVFYNGDPKDSEPLLIYFLESSGTNKWICQYYGDTDWENVNSRDGIPANDNDDKKIKNLLENIAIPNVDLDLSKSGSTYKPSKNNLYFKVSKTQNPPKSGIFQFKHTEQKNKVFKITKLDYDHDLLTGIKCDKDLVSVSAYYLGDTPKPDQLMMVELVCGDGNYIYFKRNNSPYIWTKIPDQENKLENQQLDDKIKELNKEYLDASKTEDDDSGSTQNFHNYESGGTEDPETSIYSATPSSQSSSSSGVSGAVIGGIVGGILGLAVFAFLAWKGVARMRSRV</sequence>
<dbReference type="AlphaFoldDB" id="L1LAJ7"/>
<keyword evidence="4" id="KW-1185">Reference proteome</keyword>
<proteinExistence type="predicted"/>
<dbReference type="EMBL" id="ACOU01000007">
    <property type="protein sequence ID" value="EKX72295.1"/>
    <property type="molecule type" value="Genomic_DNA"/>
</dbReference>
<gene>
    <name evidence="3" type="ORF">BEWA_047600</name>
</gene>
<feature type="region of interest" description="Disordered" evidence="1">
    <location>
        <begin position="437"/>
        <end position="478"/>
    </location>
</feature>